<evidence type="ECO:0000256" key="1">
    <source>
        <dbReference type="SAM" id="Phobius"/>
    </source>
</evidence>
<organism evidence="2 3">
    <name type="scientific">Candidatus Sneabacter namystus</name>
    <dbReference type="NCBI Taxonomy" id="2601646"/>
    <lineage>
        <taxon>Bacteria</taxon>
        <taxon>Pseudomonadati</taxon>
        <taxon>Pseudomonadota</taxon>
        <taxon>Alphaproteobacteria</taxon>
        <taxon>Rickettsiales</taxon>
        <taxon>Rickettsiaceae</taxon>
        <taxon>Rickettsieae</taxon>
        <taxon>Candidatus Sneabacter</taxon>
    </lineage>
</organism>
<protein>
    <submittedName>
        <fullName evidence="2">Uncharacterized protein</fullName>
    </submittedName>
</protein>
<dbReference type="Proteomes" id="UP000323844">
    <property type="component" value="Plasmid unnamed"/>
</dbReference>
<sequence>MNSPLLFFFQSLGLTIFSPKFIAMLLRTLFVAVLVFLFCPLLFKSLSLGNKLQIFILCVLLLELISFRLFLVTQGNINPSKTRNQTNKDFIVRSFKGFLSKKNLSLLVLSNTVSIKDFVPKDTYYELAVEDINTEHVTLLDHFSKPLVAISLDHLRDVLKNIAMHPIIQKILDVIKSNSSDTVTFVVGFQDLISMQSKNNITIAMQSCCNMLHTYMNKRFNINFVVENLHLVTGFHEICNEIYPNNPDLTSLSIPISLEDEQITFTTFESVYANFIKKVVNVIGNCHFSESDKFQLIYIFMQQLHYLKEPLKEIMAIAIKTSKISTIRTRNQIQFNIFFLGKTESVTPPEQQISLVAKDLQLCLDKNEK</sequence>
<dbReference type="KEGG" id="snay:FZC37_03070"/>
<keyword evidence="3" id="KW-1185">Reference proteome</keyword>
<dbReference type="EMBL" id="CP043313">
    <property type="protein sequence ID" value="QEK39903.1"/>
    <property type="molecule type" value="Genomic_DNA"/>
</dbReference>
<dbReference type="AlphaFoldDB" id="A0A5C0UK28"/>
<evidence type="ECO:0000313" key="2">
    <source>
        <dbReference type="EMBL" id="QEK39903.1"/>
    </source>
</evidence>
<feature type="transmembrane region" description="Helical" evidence="1">
    <location>
        <begin position="20"/>
        <end position="42"/>
    </location>
</feature>
<geneLocation type="plasmid" evidence="2 3">
    <name>unnamed</name>
</geneLocation>
<keyword evidence="1" id="KW-1133">Transmembrane helix</keyword>
<gene>
    <name evidence="2" type="ORF">FZC37_03070</name>
</gene>
<accession>A0A5C0UK28</accession>
<evidence type="ECO:0000313" key="3">
    <source>
        <dbReference type="Proteomes" id="UP000323844"/>
    </source>
</evidence>
<keyword evidence="1" id="KW-0812">Transmembrane</keyword>
<name>A0A5C0UK28_9RICK</name>
<feature type="transmembrane region" description="Helical" evidence="1">
    <location>
        <begin position="54"/>
        <end position="71"/>
    </location>
</feature>
<reference evidence="2 3" key="1">
    <citation type="submission" date="2019-08" db="EMBL/GenBank/DDBJ databases">
        <title>Highly reduced genomes of protist endosymbionts show evolutionary convergence.</title>
        <authorList>
            <person name="George E."/>
            <person name="Husnik F."/>
            <person name="Tashyreva D."/>
            <person name="Prokopchuk G."/>
            <person name="Horak A."/>
            <person name="Kwong W.K."/>
            <person name="Lukes J."/>
            <person name="Keeling P.J."/>
        </authorList>
    </citation>
    <scope>NUCLEOTIDE SEQUENCE [LARGE SCALE GENOMIC DNA]</scope>
    <source>
        <strain evidence="2">1621</strain>
        <plasmid evidence="2 3">unnamed</plasmid>
    </source>
</reference>
<proteinExistence type="predicted"/>
<keyword evidence="1" id="KW-0472">Membrane</keyword>
<keyword evidence="2" id="KW-0614">Plasmid</keyword>
<dbReference type="RefSeq" id="WP_148952264.1">
    <property type="nucleotide sequence ID" value="NZ_CP043313.1"/>
</dbReference>